<reference evidence="2" key="1">
    <citation type="journal article" date="2023" name="Science">
        <title>Genome structures resolve the early diversification of teleost fishes.</title>
        <authorList>
            <person name="Parey E."/>
            <person name="Louis A."/>
            <person name="Montfort J."/>
            <person name="Bouchez O."/>
            <person name="Roques C."/>
            <person name="Iampietro C."/>
            <person name="Lluch J."/>
            <person name="Castinel A."/>
            <person name="Donnadieu C."/>
            <person name="Desvignes T."/>
            <person name="Floi Bucao C."/>
            <person name="Jouanno E."/>
            <person name="Wen M."/>
            <person name="Mejri S."/>
            <person name="Dirks R."/>
            <person name="Jansen H."/>
            <person name="Henkel C."/>
            <person name="Chen W.J."/>
            <person name="Zahm M."/>
            <person name="Cabau C."/>
            <person name="Klopp C."/>
            <person name="Thompson A.W."/>
            <person name="Robinson-Rechavi M."/>
            <person name="Braasch I."/>
            <person name="Lecointre G."/>
            <person name="Bobe J."/>
            <person name="Postlethwait J.H."/>
            <person name="Berthelot C."/>
            <person name="Roest Crollius H."/>
            <person name="Guiguen Y."/>
        </authorList>
    </citation>
    <scope>NUCLEOTIDE SEQUENCE</scope>
    <source>
        <strain evidence="2">WJC10195</strain>
    </source>
</reference>
<evidence type="ECO:0000256" key="1">
    <source>
        <dbReference type="SAM" id="MobiDB-lite"/>
    </source>
</evidence>
<accession>A0A9Q1ESX0</accession>
<proteinExistence type="predicted"/>
<name>A0A9Q1ESX0_SYNKA</name>
<keyword evidence="3" id="KW-1185">Reference proteome</keyword>
<feature type="compositionally biased region" description="Polar residues" evidence="1">
    <location>
        <begin position="65"/>
        <end position="75"/>
    </location>
</feature>
<protein>
    <submittedName>
        <fullName evidence="2">Uncharacterized protein</fullName>
    </submittedName>
</protein>
<organism evidence="2 3">
    <name type="scientific">Synaphobranchus kaupii</name>
    <name type="common">Kaup's arrowtooth eel</name>
    <dbReference type="NCBI Taxonomy" id="118154"/>
    <lineage>
        <taxon>Eukaryota</taxon>
        <taxon>Metazoa</taxon>
        <taxon>Chordata</taxon>
        <taxon>Craniata</taxon>
        <taxon>Vertebrata</taxon>
        <taxon>Euteleostomi</taxon>
        <taxon>Actinopterygii</taxon>
        <taxon>Neopterygii</taxon>
        <taxon>Teleostei</taxon>
        <taxon>Anguilliformes</taxon>
        <taxon>Synaphobranchidae</taxon>
        <taxon>Synaphobranchus</taxon>
    </lineage>
</organism>
<sequence>MSWSTCASPGPSAHRTAHSRTTELSAVTQRALDTSDILSWPGSHHCSALPDCGSSPIPGSFSADGRSQSRPNGNRVNGGFRGETCAGYKAGQGSRHTARLPPRRSEAALQLRSDCFCSYHGDDLFEPDRTNIIKDVPPRGRRRRYHM</sequence>
<evidence type="ECO:0000313" key="2">
    <source>
        <dbReference type="EMBL" id="KAJ8344372.1"/>
    </source>
</evidence>
<feature type="region of interest" description="Disordered" evidence="1">
    <location>
        <begin position="1"/>
        <end position="22"/>
    </location>
</feature>
<dbReference type="EMBL" id="JAINUF010000013">
    <property type="protein sequence ID" value="KAJ8344372.1"/>
    <property type="molecule type" value="Genomic_DNA"/>
</dbReference>
<dbReference type="Proteomes" id="UP001152622">
    <property type="component" value="Chromosome 13"/>
</dbReference>
<comment type="caution">
    <text evidence="2">The sequence shown here is derived from an EMBL/GenBank/DDBJ whole genome shotgun (WGS) entry which is preliminary data.</text>
</comment>
<evidence type="ECO:0000313" key="3">
    <source>
        <dbReference type="Proteomes" id="UP001152622"/>
    </source>
</evidence>
<gene>
    <name evidence="2" type="ORF">SKAU_G00317010</name>
</gene>
<dbReference type="AlphaFoldDB" id="A0A9Q1ESX0"/>
<feature type="region of interest" description="Disordered" evidence="1">
    <location>
        <begin position="57"/>
        <end position="105"/>
    </location>
</feature>